<name>A0ABM1ACA5_APLCA</name>
<comment type="similarity">
    <text evidence="2">Belongs to the SLC13A/DASS transporter (TC 2.A.47) family. NADC subfamily.</text>
</comment>
<keyword evidence="8" id="KW-1185">Reference proteome</keyword>
<dbReference type="InterPro" id="IPR031312">
    <property type="entry name" value="Na/sul_symport_CS"/>
</dbReference>
<organism evidence="8 9">
    <name type="scientific">Aplysia californica</name>
    <name type="common">California sea hare</name>
    <dbReference type="NCBI Taxonomy" id="6500"/>
    <lineage>
        <taxon>Eukaryota</taxon>
        <taxon>Metazoa</taxon>
        <taxon>Spiralia</taxon>
        <taxon>Lophotrochozoa</taxon>
        <taxon>Mollusca</taxon>
        <taxon>Gastropoda</taxon>
        <taxon>Heterobranchia</taxon>
        <taxon>Euthyneura</taxon>
        <taxon>Tectipleura</taxon>
        <taxon>Aplysiida</taxon>
        <taxon>Aplysioidea</taxon>
        <taxon>Aplysiidae</taxon>
        <taxon>Aplysia</taxon>
    </lineage>
</organism>
<accession>A0ABM1ACA5</accession>
<reference evidence="9" key="1">
    <citation type="submission" date="2025-08" db="UniProtKB">
        <authorList>
            <consortium name="RefSeq"/>
        </authorList>
    </citation>
    <scope>IDENTIFICATION</scope>
</reference>
<evidence type="ECO:0000256" key="5">
    <source>
        <dbReference type="ARBA" id="ARBA00022989"/>
    </source>
</evidence>
<evidence type="ECO:0000313" key="9">
    <source>
        <dbReference type="RefSeq" id="XP_012944968.2"/>
    </source>
</evidence>
<feature type="transmembrane region" description="Helical" evidence="7">
    <location>
        <begin position="340"/>
        <end position="358"/>
    </location>
</feature>
<feature type="transmembrane region" description="Helical" evidence="7">
    <location>
        <begin position="277"/>
        <end position="299"/>
    </location>
</feature>
<sequence length="522" mass="57067">MLFLGSLVVAVAVEKWNLHKRLALRTLTLVGPEPKWLLLGIMLPTWFLSMWMSNTATTAMMVPIVTAILQQIKACQTEGTIEESMMDEPNGICIDVEDEHGDVTKPEKMDMSERPDATTTTATTTANRAEREKQFLGFAKTFSLATAYSANIGGMATLTGTPPNVIFKGLADELFASYGERNPVNFANWIAVGLPLSLILFVFLWMWMLMYSQGWRCLLCWRKDHTSYERVRETLRREYARLGPMSFAEVVVTINFIALALLWITRSPGFMVGWGSLFKPGFVKDSTPAVFIAVILFILPARPPSWMGCCRTKNAAITEALYAGPAYEPILDWDTVNKRLAWGVLLLMGGGFAMADACQASGLSEWMSENLGGLSFMSGWTVALLLSILIAGATEVTSNAATTTLFIPIVGALAVNLGLNPLYLMIPCTIAASLAFILPVATPPNAIVFATGFLRVKDMALAGIPMNIVAIIALNLALNTWIAPVYDIFHVQKGFLVMPNSTMTSNVTTGLSTPNVLYNITT</sequence>
<keyword evidence="3" id="KW-0813">Transport</keyword>
<evidence type="ECO:0000256" key="1">
    <source>
        <dbReference type="ARBA" id="ARBA00004141"/>
    </source>
</evidence>
<feature type="transmembrane region" description="Helical" evidence="7">
    <location>
        <begin position="245"/>
        <end position="265"/>
    </location>
</feature>
<keyword evidence="5 7" id="KW-1133">Transmembrane helix</keyword>
<evidence type="ECO:0000256" key="2">
    <source>
        <dbReference type="ARBA" id="ARBA00006772"/>
    </source>
</evidence>
<dbReference type="PANTHER" id="PTHR10283:SF82">
    <property type="entry name" value="SOLUTE CARRIER FAMILY 13 MEMBER 2"/>
    <property type="match status" value="1"/>
</dbReference>
<feature type="transmembrane region" description="Helical" evidence="7">
    <location>
        <begin position="186"/>
        <end position="208"/>
    </location>
</feature>
<dbReference type="RefSeq" id="XP_012944968.2">
    <property type="nucleotide sequence ID" value="XM_013089514.2"/>
</dbReference>
<evidence type="ECO:0000256" key="4">
    <source>
        <dbReference type="ARBA" id="ARBA00022692"/>
    </source>
</evidence>
<keyword evidence="4 7" id="KW-0812">Transmembrane</keyword>
<dbReference type="GeneID" id="106013532"/>
<evidence type="ECO:0000256" key="7">
    <source>
        <dbReference type="SAM" id="Phobius"/>
    </source>
</evidence>
<dbReference type="Proteomes" id="UP000694888">
    <property type="component" value="Unplaced"/>
</dbReference>
<feature type="transmembrane region" description="Helical" evidence="7">
    <location>
        <begin position="370"/>
        <end position="390"/>
    </location>
</feature>
<gene>
    <name evidence="9" type="primary">LOC106013532</name>
</gene>
<comment type="subcellular location">
    <subcellularLocation>
        <location evidence="1">Membrane</location>
        <topology evidence="1">Multi-pass membrane protein</topology>
    </subcellularLocation>
</comment>
<dbReference type="Pfam" id="PF00939">
    <property type="entry name" value="Na_sulph_symp"/>
    <property type="match status" value="1"/>
</dbReference>
<keyword evidence="6 7" id="KW-0472">Membrane</keyword>
<proteinExistence type="inferred from homology"/>
<protein>
    <submittedName>
        <fullName evidence="9">Solute carrier family 13 member 5</fullName>
    </submittedName>
</protein>
<evidence type="ECO:0000256" key="6">
    <source>
        <dbReference type="ARBA" id="ARBA00023136"/>
    </source>
</evidence>
<dbReference type="PANTHER" id="PTHR10283">
    <property type="entry name" value="SOLUTE CARRIER FAMILY 13 MEMBER"/>
    <property type="match status" value="1"/>
</dbReference>
<feature type="transmembrane region" description="Helical" evidence="7">
    <location>
        <begin position="461"/>
        <end position="483"/>
    </location>
</feature>
<evidence type="ECO:0000256" key="3">
    <source>
        <dbReference type="ARBA" id="ARBA00022448"/>
    </source>
</evidence>
<dbReference type="InterPro" id="IPR001898">
    <property type="entry name" value="SLC13A/DASS"/>
</dbReference>
<dbReference type="PROSITE" id="PS01271">
    <property type="entry name" value="NA_SULFATE"/>
    <property type="match status" value="1"/>
</dbReference>
<evidence type="ECO:0000313" key="8">
    <source>
        <dbReference type="Proteomes" id="UP000694888"/>
    </source>
</evidence>